<evidence type="ECO:0000313" key="11">
    <source>
        <dbReference type="Proteomes" id="UP000683511"/>
    </source>
</evidence>
<name>A0A975T3Q8_9NOST</name>
<gene>
    <name evidence="10" type="ORF">B6N60_00295</name>
</gene>
<protein>
    <submittedName>
        <fullName evidence="10">Cytochrome c oxidase subunit III</fullName>
    </submittedName>
</protein>
<evidence type="ECO:0000256" key="1">
    <source>
        <dbReference type="ARBA" id="ARBA00004651"/>
    </source>
</evidence>
<dbReference type="Gene3D" id="1.20.120.80">
    <property type="entry name" value="Cytochrome c oxidase, subunit III, four-helix bundle"/>
    <property type="match status" value="1"/>
</dbReference>
<dbReference type="Proteomes" id="UP000683511">
    <property type="component" value="Chromosome"/>
</dbReference>
<keyword evidence="4 7" id="KW-0812">Transmembrane</keyword>
<feature type="transmembrane region" description="Helical" evidence="8">
    <location>
        <begin position="154"/>
        <end position="179"/>
    </location>
</feature>
<feature type="transmembrane region" description="Helical" evidence="8">
    <location>
        <begin position="46"/>
        <end position="69"/>
    </location>
</feature>
<evidence type="ECO:0000256" key="4">
    <source>
        <dbReference type="ARBA" id="ARBA00022692"/>
    </source>
</evidence>
<comment type="subcellular location">
    <subcellularLocation>
        <location evidence="1 7">Cell membrane</location>
        <topology evidence="1 7">Multi-pass membrane protein</topology>
    </subcellularLocation>
</comment>
<evidence type="ECO:0000256" key="8">
    <source>
        <dbReference type="SAM" id="Phobius"/>
    </source>
</evidence>
<evidence type="ECO:0000256" key="2">
    <source>
        <dbReference type="ARBA" id="ARBA00010581"/>
    </source>
</evidence>
<dbReference type="GO" id="GO:0019646">
    <property type="term" value="P:aerobic electron transport chain"/>
    <property type="evidence" value="ECO:0007669"/>
    <property type="project" value="InterPro"/>
</dbReference>
<keyword evidence="11" id="KW-1185">Reference proteome</keyword>
<reference evidence="10" key="1">
    <citation type="submission" date="2017-04" db="EMBL/GenBank/DDBJ databases">
        <title>Genome deletions in a multicellular cyanobacterial endosymbiont for morphological adaptation in marine diatoms.</title>
        <authorList>
            <person name="Wang Y."/>
            <person name="Gao H."/>
            <person name="Li R."/>
            <person name="Xu X."/>
        </authorList>
    </citation>
    <scope>NUCLEOTIDE SEQUENCE</scope>
    <source>
        <strain evidence="10">FACHB 800</strain>
    </source>
</reference>
<dbReference type="PANTHER" id="PTHR11403:SF2">
    <property type="entry name" value="CYTOCHROME BO(3) UBIQUINOL OXIDASE SUBUNIT 3"/>
    <property type="match status" value="1"/>
</dbReference>
<evidence type="ECO:0000313" key="10">
    <source>
        <dbReference type="EMBL" id="QXE21618.1"/>
    </source>
</evidence>
<dbReference type="Pfam" id="PF00510">
    <property type="entry name" value="COX3"/>
    <property type="match status" value="1"/>
</dbReference>
<evidence type="ECO:0000256" key="7">
    <source>
        <dbReference type="RuleBase" id="RU003376"/>
    </source>
</evidence>
<dbReference type="InterPro" id="IPR013833">
    <property type="entry name" value="Cyt_c_oxidase_su3_a-hlx"/>
</dbReference>
<dbReference type="GO" id="GO:0005886">
    <property type="term" value="C:plasma membrane"/>
    <property type="evidence" value="ECO:0007669"/>
    <property type="project" value="UniProtKB-SubCell"/>
</dbReference>
<sequence>MLTVTYHPPSITCFWSIVPMNSSVSPEELHHPSHEHGHDEEGNKMFGFIVFLLSESVIFLSYFAGYIIYKTTSTDWLPAGVFGLEIKEPAINTVVLVSSSFTIYLAEKHLAKKNLLGFRAFLLLTMAMGSYFLYGQAVEWSNLEFGFTSGTFGGLFYLLTGFHGLHVFTGILLQFLILIRSFLPGNYDNGHFGVDATSLFWHFVDVIWIVLFILIYVWQ</sequence>
<feature type="domain" description="Heme-copper oxidase subunit III family profile" evidence="9">
    <location>
        <begin position="1"/>
        <end position="219"/>
    </location>
</feature>
<evidence type="ECO:0000259" key="9">
    <source>
        <dbReference type="PROSITE" id="PS50253"/>
    </source>
</evidence>
<dbReference type="GO" id="GO:0004129">
    <property type="term" value="F:cytochrome-c oxidase activity"/>
    <property type="evidence" value="ECO:0007669"/>
    <property type="project" value="InterPro"/>
</dbReference>
<dbReference type="CDD" id="cd00386">
    <property type="entry name" value="Heme_Cu_Oxidase_III_like"/>
    <property type="match status" value="1"/>
</dbReference>
<proteinExistence type="inferred from homology"/>
<keyword evidence="5 8" id="KW-1133">Transmembrane helix</keyword>
<accession>A0A975T3Q8</accession>
<dbReference type="InterPro" id="IPR035973">
    <property type="entry name" value="Cyt_c_oxidase_su3-like_sf"/>
</dbReference>
<evidence type="ECO:0000256" key="3">
    <source>
        <dbReference type="ARBA" id="ARBA00022475"/>
    </source>
</evidence>
<organism evidence="10 11">
    <name type="scientific">Richelia sinica FACHB-800</name>
    <dbReference type="NCBI Taxonomy" id="1357546"/>
    <lineage>
        <taxon>Bacteria</taxon>
        <taxon>Bacillati</taxon>
        <taxon>Cyanobacteriota</taxon>
        <taxon>Cyanophyceae</taxon>
        <taxon>Nostocales</taxon>
        <taxon>Nostocaceae</taxon>
        <taxon>Richelia</taxon>
    </lineage>
</organism>
<comment type="similarity">
    <text evidence="2 7">Belongs to the cytochrome c oxidase subunit 3 family.</text>
</comment>
<feature type="transmembrane region" description="Helical" evidence="8">
    <location>
        <begin position="118"/>
        <end position="134"/>
    </location>
</feature>
<keyword evidence="6 8" id="KW-0472">Membrane</keyword>
<feature type="transmembrane region" description="Helical" evidence="8">
    <location>
        <begin position="199"/>
        <end position="218"/>
    </location>
</feature>
<dbReference type="AlphaFoldDB" id="A0A975T3Q8"/>
<dbReference type="EMBL" id="CP021056">
    <property type="protein sequence ID" value="QXE21618.1"/>
    <property type="molecule type" value="Genomic_DNA"/>
</dbReference>
<dbReference type="InterPro" id="IPR000298">
    <property type="entry name" value="Cyt_c_oxidase-like_su3"/>
</dbReference>
<evidence type="ECO:0000256" key="5">
    <source>
        <dbReference type="ARBA" id="ARBA00022989"/>
    </source>
</evidence>
<dbReference type="InterPro" id="IPR024791">
    <property type="entry name" value="Cyt_c/ubiquinol_Oxase_su3"/>
</dbReference>
<dbReference type="KEGG" id="rsin:B6N60_00295"/>
<dbReference type="SUPFAM" id="SSF81452">
    <property type="entry name" value="Cytochrome c oxidase subunit III-like"/>
    <property type="match status" value="1"/>
</dbReference>
<dbReference type="PANTHER" id="PTHR11403">
    <property type="entry name" value="CYTOCHROME C OXIDASE SUBUNIT III"/>
    <property type="match status" value="1"/>
</dbReference>
<evidence type="ECO:0000256" key="6">
    <source>
        <dbReference type="ARBA" id="ARBA00023136"/>
    </source>
</evidence>
<keyword evidence="3" id="KW-1003">Cell membrane</keyword>
<dbReference type="PROSITE" id="PS50253">
    <property type="entry name" value="COX3"/>
    <property type="match status" value="1"/>
</dbReference>